<evidence type="ECO:0000313" key="5">
    <source>
        <dbReference type="RefSeq" id="XP_033579464.1"/>
    </source>
</evidence>
<evidence type="ECO:0000313" key="4">
    <source>
        <dbReference type="Proteomes" id="UP000504636"/>
    </source>
</evidence>
<reference evidence="5" key="3">
    <citation type="submission" date="2025-04" db="UniProtKB">
        <authorList>
            <consortium name="RefSeq"/>
        </authorList>
    </citation>
    <scope>IDENTIFICATION</scope>
    <source>
        <strain evidence="5">CBS 304.34</strain>
    </source>
</reference>
<dbReference type="RefSeq" id="XP_033579464.1">
    <property type="nucleotide sequence ID" value="XM_033719557.1"/>
</dbReference>
<feature type="region of interest" description="Disordered" evidence="1">
    <location>
        <begin position="112"/>
        <end position="162"/>
    </location>
</feature>
<feature type="compositionally biased region" description="Basic and acidic residues" evidence="1">
    <location>
        <begin position="120"/>
        <end position="130"/>
    </location>
</feature>
<keyword evidence="2" id="KW-0812">Transmembrane</keyword>
<dbReference type="EMBL" id="MU003697">
    <property type="protein sequence ID" value="KAF2812500.1"/>
    <property type="molecule type" value="Genomic_DNA"/>
</dbReference>
<feature type="compositionally biased region" description="Basic residues" evidence="1">
    <location>
        <begin position="149"/>
        <end position="158"/>
    </location>
</feature>
<protein>
    <submittedName>
        <fullName evidence="3 5">Uncharacterized protein</fullName>
    </submittedName>
</protein>
<name>A0A6A6YUR3_9PEZI</name>
<feature type="compositionally biased region" description="Low complexity" evidence="1">
    <location>
        <begin position="57"/>
        <end position="72"/>
    </location>
</feature>
<keyword evidence="2" id="KW-0472">Membrane</keyword>
<dbReference type="GeneID" id="54460450"/>
<dbReference type="AlphaFoldDB" id="A0A6A6YUR3"/>
<reference evidence="5" key="2">
    <citation type="submission" date="2020-04" db="EMBL/GenBank/DDBJ databases">
        <authorList>
            <consortium name="NCBI Genome Project"/>
        </authorList>
    </citation>
    <scope>NUCLEOTIDE SEQUENCE</scope>
    <source>
        <strain evidence="5">CBS 304.34</strain>
    </source>
</reference>
<feature type="transmembrane region" description="Helical" evidence="2">
    <location>
        <begin position="295"/>
        <end position="315"/>
    </location>
</feature>
<evidence type="ECO:0000256" key="2">
    <source>
        <dbReference type="SAM" id="Phobius"/>
    </source>
</evidence>
<dbReference type="Proteomes" id="UP000504636">
    <property type="component" value="Unplaced"/>
</dbReference>
<sequence length="326" mass="35345">MADTSVKCRSSNLSLAEPAIIPGLHRDNDPVTLSIRHGAAIELKDITTNVNTHLRAATPSAISSTAPPTESAWGSRKASSMTKPTSHGTNYSAGGYNGKRNGLITYAASSLSATHGSGSDTDREAQRDQDTLGMGSWAGLPPSPPVKGSNKRPKRSKKPPVVLIQHQRKDVAALQAEEEYIEEPNSADLKGKKYLRRRKTKLDNDANDLGLAEEGRAPLTTCRTLSPPLGRLRLIVVLISLMAIALTLGLATWGICNTSSKDLKHQMYRIKAILFGSISLVFTLTAIIMVAMRRVLTEVLLMALVEFLIGSMLLFEIGEFMEHQHP</sequence>
<feature type="compositionally biased region" description="Polar residues" evidence="1">
    <location>
        <begin position="77"/>
        <end position="92"/>
    </location>
</feature>
<organism evidence="3">
    <name type="scientific">Mytilinidion resinicola</name>
    <dbReference type="NCBI Taxonomy" id="574789"/>
    <lineage>
        <taxon>Eukaryota</taxon>
        <taxon>Fungi</taxon>
        <taxon>Dikarya</taxon>
        <taxon>Ascomycota</taxon>
        <taxon>Pezizomycotina</taxon>
        <taxon>Dothideomycetes</taxon>
        <taxon>Pleosporomycetidae</taxon>
        <taxon>Mytilinidiales</taxon>
        <taxon>Mytilinidiaceae</taxon>
        <taxon>Mytilinidion</taxon>
    </lineage>
</organism>
<reference evidence="3 5" key="1">
    <citation type="journal article" date="2020" name="Stud. Mycol.">
        <title>101 Dothideomycetes genomes: a test case for predicting lifestyles and emergence of pathogens.</title>
        <authorList>
            <person name="Haridas S."/>
            <person name="Albert R."/>
            <person name="Binder M."/>
            <person name="Bloem J."/>
            <person name="Labutti K."/>
            <person name="Salamov A."/>
            <person name="Andreopoulos B."/>
            <person name="Baker S."/>
            <person name="Barry K."/>
            <person name="Bills G."/>
            <person name="Bluhm B."/>
            <person name="Cannon C."/>
            <person name="Castanera R."/>
            <person name="Culley D."/>
            <person name="Daum C."/>
            <person name="Ezra D."/>
            <person name="Gonzalez J."/>
            <person name="Henrissat B."/>
            <person name="Kuo A."/>
            <person name="Liang C."/>
            <person name="Lipzen A."/>
            <person name="Lutzoni F."/>
            <person name="Magnuson J."/>
            <person name="Mondo S."/>
            <person name="Nolan M."/>
            <person name="Ohm R."/>
            <person name="Pangilinan J."/>
            <person name="Park H.-J."/>
            <person name="Ramirez L."/>
            <person name="Alfaro M."/>
            <person name="Sun H."/>
            <person name="Tritt A."/>
            <person name="Yoshinaga Y."/>
            <person name="Zwiers L.-H."/>
            <person name="Turgeon B."/>
            <person name="Goodwin S."/>
            <person name="Spatafora J."/>
            <person name="Crous P."/>
            <person name="Grigoriev I."/>
        </authorList>
    </citation>
    <scope>NUCLEOTIDE SEQUENCE</scope>
    <source>
        <strain evidence="3 5">CBS 304.34</strain>
    </source>
</reference>
<dbReference type="OrthoDB" id="3916171at2759"/>
<feature type="transmembrane region" description="Helical" evidence="2">
    <location>
        <begin position="232"/>
        <end position="256"/>
    </location>
</feature>
<evidence type="ECO:0000256" key="1">
    <source>
        <dbReference type="SAM" id="MobiDB-lite"/>
    </source>
</evidence>
<feature type="region of interest" description="Disordered" evidence="1">
    <location>
        <begin position="57"/>
        <end position="97"/>
    </location>
</feature>
<accession>A0A6A6YUR3</accession>
<gene>
    <name evidence="3 5" type="ORF">BDZ99DRAFT_461175</name>
</gene>
<evidence type="ECO:0000313" key="3">
    <source>
        <dbReference type="EMBL" id="KAF2812500.1"/>
    </source>
</evidence>
<keyword evidence="2" id="KW-1133">Transmembrane helix</keyword>
<feature type="transmembrane region" description="Helical" evidence="2">
    <location>
        <begin position="268"/>
        <end position="289"/>
    </location>
</feature>
<keyword evidence="4" id="KW-1185">Reference proteome</keyword>
<proteinExistence type="predicted"/>